<accession>K2M9I6</accession>
<evidence type="ECO:0000313" key="5">
    <source>
        <dbReference type="Proteomes" id="UP000006786"/>
    </source>
</evidence>
<keyword evidence="5" id="KW-1185">Reference proteome</keyword>
<dbReference type="Proteomes" id="UP000006786">
    <property type="component" value="Unassembled WGS sequence"/>
</dbReference>
<dbReference type="AlphaFoldDB" id="K2M9I6"/>
<dbReference type="InterPro" id="IPR000192">
    <property type="entry name" value="Aminotrans_V_dom"/>
</dbReference>
<evidence type="ECO:0000259" key="3">
    <source>
        <dbReference type="Pfam" id="PF00266"/>
    </source>
</evidence>
<proteinExistence type="predicted"/>
<dbReference type="Gene3D" id="3.40.640.10">
    <property type="entry name" value="Type I PLP-dependent aspartate aminotransferase-like (Major domain)"/>
    <property type="match status" value="1"/>
</dbReference>
<sequence length="174" mass="18742">MTGMVLRDFIHGLQREDLPAFLRGGLIGENAVIEGPCGTRPLIYADYVASGRALAQVEDFIRDQVLPYYANSHTEASYCGAFSTRLREAARAEIHRVAGADETMSVVFAGSGATAGLNKLVRLLQIAETVARGERVVVFTGPYEHHSNILPCARAGRRSSPSPRPNAAAPTLPH</sequence>
<dbReference type="PANTHER" id="PTHR43586">
    <property type="entry name" value="CYSTEINE DESULFURASE"/>
    <property type="match status" value="1"/>
</dbReference>
<feature type="domain" description="Aminotransferase class V" evidence="3">
    <location>
        <begin position="43"/>
        <end position="158"/>
    </location>
</feature>
<dbReference type="SUPFAM" id="SSF53383">
    <property type="entry name" value="PLP-dependent transferases"/>
    <property type="match status" value="1"/>
</dbReference>
<reference evidence="4 5" key="1">
    <citation type="journal article" date="2012" name="J. Bacteriol.">
        <title>Genome Sequence of Nitratireductor pacificus Type Strain pht-3B.</title>
        <authorList>
            <person name="Lai Q."/>
            <person name="Li G."/>
            <person name="Shao Z."/>
        </authorList>
    </citation>
    <scope>NUCLEOTIDE SEQUENCE [LARGE SCALE GENOMIC DNA]</scope>
    <source>
        <strain evidence="5">pht-3B</strain>
    </source>
</reference>
<dbReference type="EMBL" id="AMRM01000021">
    <property type="protein sequence ID" value="EKF17645.1"/>
    <property type="molecule type" value="Genomic_DNA"/>
</dbReference>
<dbReference type="eggNOG" id="COG0520">
    <property type="taxonomic scope" value="Bacteria"/>
</dbReference>
<comment type="caution">
    <text evidence="4">The sequence shown here is derived from an EMBL/GenBank/DDBJ whole genome shotgun (WGS) entry which is preliminary data.</text>
</comment>
<feature type="region of interest" description="Disordered" evidence="2">
    <location>
        <begin position="153"/>
        <end position="174"/>
    </location>
</feature>
<dbReference type="InterPro" id="IPR015424">
    <property type="entry name" value="PyrdxlP-dep_Trfase"/>
</dbReference>
<dbReference type="InterPro" id="IPR015421">
    <property type="entry name" value="PyrdxlP-dep_Trfase_major"/>
</dbReference>
<protein>
    <recommendedName>
        <fullName evidence="3">Aminotransferase class V domain-containing protein</fullName>
    </recommendedName>
</protein>
<dbReference type="STRING" id="391937.NA2_17172"/>
<evidence type="ECO:0000256" key="1">
    <source>
        <dbReference type="ARBA" id="ARBA00022898"/>
    </source>
</evidence>
<keyword evidence="1" id="KW-0663">Pyridoxal phosphate</keyword>
<evidence type="ECO:0000313" key="4">
    <source>
        <dbReference type="EMBL" id="EKF17645.1"/>
    </source>
</evidence>
<name>K2M9I6_9HYPH</name>
<dbReference type="PATRIC" id="fig|391937.3.peg.3529"/>
<evidence type="ECO:0000256" key="2">
    <source>
        <dbReference type="SAM" id="MobiDB-lite"/>
    </source>
</evidence>
<dbReference type="PANTHER" id="PTHR43586:SF8">
    <property type="entry name" value="CYSTEINE DESULFURASE 1, CHLOROPLASTIC"/>
    <property type="match status" value="1"/>
</dbReference>
<gene>
    <name evidence="4" type="ORF">NA2_17172</name>
</gene>
<dbReference type="Pfam" id="PF00266">
    <property type="entry name" value="Aminotran_5"/>
    <property type="match status" value="1"/>
</dbReference>
<organism evidence="4 5">
    <name type="scientific">Nitratireductor pacificus pht-3B</name>
    <dbReference type="NCBI Taxonomy" id="391937"/>
    <lineage>
        <taxon>Bacteria</taxon>
        <taxon>Pseudomonadati</taxon>
        <taxon>Pseudomonadota</taxon>
        <taxon>Alphaproteobacteria</taxon>
        <taxon>Hyphomicrobiales</taxon>
        <taxon>Phyllobacteriaceae</taxon>
        <taxon>Nitratireductor</taxon>
    </lineage>
</organism>